<gene>
    <name evidence="4" type="ORF">G7Z17_g5837</name>
</gene>
<evidence type="ECO:0000256" key="1">
    <source>
        <dbReference type="SAM" id="MobiDB-lite"/>
    </source>
</evidence>
<dbReference type="InterPro" id="IPR035994">
    <property type="entry name" value="Nucleoside_phosphorylase_sf"/>
</dbReference>
<evidence type="ECO:0000313" key="4">
    <source>
        <dbReference type="EMBL" id="KAF7550276.1"/>
    </source>
</evidence>
<keyword evidence="5" id="KW-1185">Reference proteome</keyword>
<organism evidence="4 5">
    <name type="scientific">Cylindrodendrum hubeiense</name>
    <dbReference type="NCBI Taxonomy" id="595255"/>
    <lineage>
        <taxon>Eukaryota</taxon>
        <taxon>Fungi</taxon>
        <taxon>Dikarya</taxon>
        <taxon>Ascomycota</taxon>
        <taxon>Pezizomycotina</taxon>
        <taxon>Sordariomycetes</taxon>
        <taxon>Hypocreomycetidae</taxon>
        <taxon>Hypocreales</taxon>
        <taxon>Nectriaceae</taxon>
        <taxon>Cylindrodendrum</taxon>
    </lineage>
</organism>
<dbReference type="Proteomes" id="UP000722485">
    <property type="component" value="Unassembled WGS sequence"/>
</dbReference>
<evidence type="ECO:0000259" key="2">
    <source>
        <dbReference type="Pfam" id="PF01048"/>
    </source>
</evidence>
<dbReference type="InterPro" id="IPR056002">
    <property type="entry name" value="DUF7580"/>
</dbReference>
<dbReference type="InterPro" id="IPR053137">
    <property type="entry name" value="NLR-like"/>
</dbReference>
<comment type="caution">
    <text evidence="4">The sequence shown here is derived from an EMBL/GenBank/DDBJ whole genome shotgun (WGS) entry which is preliminary data.</text>
</comment>
<evidence type="ECO:0000313" key="5">
    <source>
        <dbReference type="Proteomes" id="UP000722485"/>
    </source>
</evidence>
<protein>
    <recommendedName>
        <fullName evidence="6">Nucleoside phosphorylase domain-containing protein</fullName>
    </recommendedName>
</protein>
<dbReference type="InterPro" id="IPR000845">
    <property type="entry name" value="Nucleoside_phosphorylase_d"/>
</dbReference>
<dbReference type="AlphaFoldDB" id="A0A9P5L8R8"/>
<evidence type="ECO:0008006" key="6">
    <source>
        <dbReference type="Google" id="ProtNLM"/>
    </source>
</evidence>
<dbReference type="GO" id="GO:0003824">
    <property type="term" value="F:catalytic activity"/>
    <property type="evidence" value="ECO:0007669"/>
    <property type="project" value="InterPro"/>
</dbReference>
<reference evidence="4" key="1">
    <citation type="submission" date="2020-03" db="EMBL/GenBank/DDBJ databases">
        <title>Draft Genome Sequence of Cylindrodendrum hubeiense.</title>
        <authorList>
            <person name="Buettner E."/>
            <person name="Kellner H."/>
        </authorList>
    </citation>
    <scope>NUCLEOTIDE SEQUENCE</scope>
    <source>
        <strain evidence="4">IHI 201604</strain>
    </source>
</reference>
<feature type="compositionally biased region" description="Basic and acidic residues" evidence="1">
    <location>
        <begin position="236"/>
        <end position="247"/>
    </location>
</feature>
<dbReference type="Pfam" id="PF01048">
    <property type="entry name" value="PNP_UDP_1"/>
    <property type="match status" value="1"/>
</dbReference>
<dbReference type="Gene3D" id="3.40.50.1580">
    <property type="entry name" value="Nucleoside phosphorylase domain"/>
    <property type="match status" value="1"/>
</dbReference>
<sequence length="604" mass="67893">MDIYSTDNHNLDPDRISDDDDNLDETLLEDMDPDDIDPDDLLRHQCPILVTLAVMLMEVYFVSPFNTLAKRYNVDLGSDTEPSSWKRYIDVNVVFQACRSEIPDNSQFYLAVEHCLDPKIWEDEDGNKLENQTLRTRIYEEVVLPLETELGQAYSSISIDDLDRFAQKVDFANWDQKIQTWNQQAIPKPLQDDAAQHRGPCSPPPRPTMPHYSQSSPAPQPYQPHSQAFDNNGTEWGRRMSEPERRNRGLRSSTQTSILSLSEFEVEAGLSDLPASRHGEARGRWEYTVGILCALPKELFAVRALFDQKHNSFRNLQGDSNTYALGRMKSHLVVTTCLPAGEYGTNAAADSASNMKRSFPNIKFCLLVGIGGGAPSKENDIRLGDVVVSLPTTRFPGVIQYDRGKEIEDSTFELTGALQPPPRSLMAAISSLRSNPDLPANPLQQYLEDIVSRVPDSFKLKYKHPGEEHDELFKHACSTCRTHGECATRDSHLQRRLRRSTNQPEIHYGLIASGNRVIKDAKIRDKLAQEYGILCFEMEAAGVMNTFPCLVIRGICDYADSYKHKVWQEYAAAAAAAYAKLLLGEVAASETTGMNSPWDSQELL</sequence>
<name>A0A9P5L8R8_9HYPO</name>
<dbReference type="SUPFAM" id="SSF53167">
    <property type="entry name" value="Purine and uridine phosphorylases"/>
    <property type="match status" value="1"/>
</dbReference>
<dbReference type="Pfam" id="PF24476">
    <property type="entry name" value="DUF7580"/>
    <property type="match status" value="1"/>
</dbReference>
<feature type="domain" description="DUF7580" evidence="3">
    <location>
        <begin position="41"/>
        <end position="151"/>
    </location>
</feature>
<evidence type="ECO:0000259" key="3">
    <source>
        <dbReference type="Pfam" id="PF24476"/>
    </source>
</evidence>
<feature type="compositionally biased region" description="Low complexity" evidence="1">
    <location>
        <begin position="210"/>
        <end position="228"/>
    </location>
</feature>
<dbReference type="OrthoDB" id="1577640at2759"/>
<feature type="region of interest" description="Disordered" evidence="1">
    <location>
        <begin position="1"/>
        <end position="22"/>
    </location>
</feature>
<feature type="domain" description="Nucleoside phosphorylase" evidence="2">
    <location>
        <begin position="484"/>
        <end position="581"/>
    </location>
</feature>
<accession>A0A9P5L8R8</accession>
<dbReference type="PANTHER" id="PTHR46082">
    <property type="entry name" value="ATP/GTP-BINDING PROTEIN-RELATED"/>
    <property type="match status" value="1"/>
</dbReference>
<proteinExistence type="predicted"/>
<feature type="region of interest" description="Disordered" evidence="1">
    <location>
        <begin position="190"/>
        <end position="254"/>
    </location>
</feature>
<dbReference type="PANTHER" id="PTHR46082:SF11">
    <property type="entry name" value="AAA+ ATPASE DOMAIN-CONTAINING PROTEIN-RELATED"/>
    <property type="match status" value="1"/>
</dbReference>
<dbReference type="GO" id="GO:0009116">
    <property type="term" value="P:nucleoside metabolic process"/>
    <property type="evidence" value="ECO:0007669"/>
    <property type="project" value="InterPro"/>
</dbReference>
<dbReference type="EMBL" id="JAANBB010000102">
    <property type="protein sequence ID" value="KAF7550276.1"/>
    <property type="molecule type" value="Genomic_DNA"/>
</dbReference>